<dbReference type="CDD" id="cd19049">
    <property type="entry name" value="LGIC_TM_anion"/>
    <property type="match status" value="1"/>
</dbReference>
<dbReference type="EMBL" id="AZBU02000003">
    <property type="protein sequence ID" value="TKR89386.1"/>
    <property type="molecule type" value="Genomic_DNA"/>
</dbReference>
<organism evidence="19 20">
    <name type="scientific">Steinernema carpocapsae</name>
    <name type="common">Entomopathogenic nematode</name>
    <dbReference type="NCBI Taxonomy" id="34508"/>
    <lineage>
        <taxon>Eukaryota</taxon>
        <taxon>Metazoa</taxon>
        <taxon>Ecdysozoa</taxon>
        <taxon>Nematoda</taxon>
        <taxon>Chromadorea</taxon>
        <taxon>Rhabditida</taxon>
        <taxon>Tylenchina</taxon>
        <taxon>Panagrolaimomorpha</taxon>
        <taxon>Strongyloidoidea</taxon>
        <taxon>Steinernematidae</taxon>
        <taxon>Steinernema</taxon>
    </lineage>
</organism>
<keyword evidence="2" id="KW-0813">Transport</keyword>
<dbReference type="InterPro" id="IPR006029">
    <property type="entry name" value="Neurotrans-gated_channel_TM"/>
</dbReference>
<evidence type="ECO:0000313" key="19">
    <source>
        <dbReference type="EMBL" id="TKR89386.1"/>
    </source>
</evidence>
<keyword evidence="12" id="KW-0325">Glycoprotein</keyword>
<feature type="transmembrane region" description="Helical" evidence="17">
    <location>
        <begin position="164"/>
        <end position="188"/>
    </location>
</feature>
<dbReference type="PRINTS" id="PR01160">
    <property type="entry name" value="GABAARBETA"/>
</dbReference>
<dbReference type="Pfam" id="PF02932">
    <property type="entry name" value="Neur_chan_memb"/>
    <property type="match status" value="1"/>
</dbReference>
<dbReference type="OrthoDB" id="8890589at2759"/>
<feature type="domain" description="Neurotransmitter-gated ion-channel transmembrane" evidence="18">
    <location>
        <begin position="171"/>
        <end position="466"/>
    </location>
</feature>
<evidence type="ECO:0000256" key="7">
    <source>
        <dbReference type="ARBA" id="ARBA00023018"/>
    </source>
</evidence>
<dbReference type="InterPro" id="IPR038050">
    <property type="entry name" value="Neuro_actylchol_rec"/>
</dbReference>
<evidence type="ECO:0000256" key="17">
    <source>
        <dbReference type="SAM" id="Phobius"/>
    </source>
</evidence>
<sequence>MTNVSVLATATNPSTWASLSTSPASALSPKSTWISPLTSISVRRGKTLAWRLGRLTDASRLNRLLSASTTSSDSGSPTHSFQMRKSRFSTYIFSLWTLKSELEIESYGYSVLDIIYFFNKSEDSISRSEFELPQFVLIDVQISSKIEKLSSGAYSRVFLFKRNIGFYIIQIYLPSILIVVISWVSFWLSRDATPARVALGVLTVLTMTTLMTTTNAAMPKVSYVKSIDIFLGVSFLMVFSSLLEYAAVGYISKRIQLMERRKISKSSRQPSLALPCGPPGSSQLLQPYYNSLYQPFYSSEDKNSNLYRPRTKSLILGRVNNKEERSRHGRPSVRYEIMLLPDWSGAVHALVNEQRRVFRSRCVECSFSRKIASSRRAAPRQLQNEYFEDECSCPIAPQNGPPLPPRLSASAVMMSTTTSHHEFPSCSQYSMDRCLPSVTNVRPSDIDKYSRVVFPLIFVMFNFVYWCYFYSISGAELSNSDF</sequence>
<dbReference type="InterPro" id="IPR036719">
    <property type="entry name" value="Neuro-gated_channel_TM_sf"/>
</dbReference>
<evidence type="ECO:0000256" key="14">
    <source>
        <dbReference type="ARBA" id="ARBA00023257"/>
    </source>
</evidence>
<keyword evidence="9 17" id="KW-0472">Membrane</keyword>
<dbReference type="InterPro" id="IPR006201">
    <property type="entry name" value="Neur_channel"/>
</dbReference>
<gene>
    <name evidence="19" type="ORF">L596_013496</name>
</gene>
<keyword evidence="11" id="KW-0869">Chloride channel</keyword>
<evidence type="ECO:0000256" key="13">
    <source>
        <dbReference type="ARBA" id="ARBA00023214"/>
    </source>
</evidence>
<evidence type="ECO:0000256" key="9">
    <source>
        <dbReference type="ARBA" id="ARBA00023136"/>
    </source>
</evidence>
<keyword evidence="15" id="KW-0407">Ion channel</keyword>
<protein>
    <recommendedName>
        <fullName evidence="18">Neurotransmitter-gated ion-channel transmembrane domain-containing protein</fullName>
    </recommendedName>
</protein>
<evidence type="ECO:0000259" key="18">
    <source>
        <dbReference type="Pfam" id="PF02932"/>
    </source>
</evidence>
<dbReference type="InterPro" id="IPR006028">
    <property type="entry name" value="GABAA/Glycine_rcpt"/>
</dbReference>
<evidence type="ECO:0000256" key="12">
    <source>
        <dbReference type="ARBA" id="ARBA00023180"/>
    </source>
</evidence>
<feature type="transmembrane region" description="Helical" evidence="17">
    <location>
        <begin position="229"/>
        <end position="252"/>
    </location>
</feature>
<dbReference type="Gene3D" id="1.20.58.390">
    <property type="entry name" value="Neurotransmitter-gated ion-channel transmembrane domain"/>
    <property type="match status" value="2"/>
</dbReference>
<keyword evidence="13" id="KW-0868">Chloride</keyword>
<keyword evidence="20" id="KW-1185">Reference proteome</keyword>
<evidence type="ECO:0000256" key="15">
    <source>
        <dbReference type="ARBA" id="ARBA00023303"/>
    </source>
</evidence>
<reference evidence="19 20" key="1">
    <citation type="journal article" date="2015" name="Genome Biol.">
        <title>Comparative genomics of Steinernema reveals deeply conserved gene regulatory networks.</title>
        <authorList>
            <person name="Dillman A.R."/>
            <person name="Macchietto M."/>
            <person name="Porter C.F."/>
            <person name="Rogers A."/>
            <person name="Williams B."/>
            <person name="Antoshechkin I."/>
            <person name="Lee M.M."/>
            <person name="Goodwin Z."/>
            <person name="Lu X."/>
            <person name="Lewis E.E."/>
            <person name="Goodrich-Blair H."/>
            <person name="Stock S.P."/>
            <person name="Adams B.J."/>
            <person name="Sternberg P.W."/>
            <person name="Mortazavi A."/>
        </authorList>
    </citation>
    <scope>NUCLEOTIDE SEQUENCE [LARGE SCALE GENOMIC DNA]</scope>
    <source>
        <strain evidence="19 20">ALL</strain>
    </source>
</reference>
<dbReference type="AlphaFoldDB" id="A0A4U5P0B9"/>
<dbReference type="FunFam" id="1.20.58.390:FF:000067">
    <property type="entry name" value="Glycine receptor subunit alpha-2"/>
    <property type="match status" value="1"/>
</dbReference>
<comment type="subcellular location">
    <subcellularLocation>
        <location evidence="16">Postsynaptic cell membrane</location>
        <topology evidence="16">Multi-pass membrane protein</topology>
    </subcellularLocation>
</comment>
<dbReference type="Proteomes" id="UP000298663">
    <property type="component" value="Unassembled WGS sequence"/>
</dbReference>
<keyword evidence="4 17" id="KW-0812">Transmembrane</keyword>
<dbReference type="InterPro" id="IPR002289">
    <property type="entry name" value="GABAAb_rcpt"/>
</dbReference>
<keyword evidence="3" id="KW-1003">Cell membrane</keyword>
<feature type="transmembrane region" description="Helical" evidence="17">
    <location>
        <begin position="197"/>
        <end position="217"/>
    </location>
</feature>
<evidence type="ECO:0000256" key="3">
    <source>
        <dbReference type="ARBA" id="ARBA00022475"/>
    </source>
</evidence>
<accession>A0A4U5P0B9</accession>
<comment type="caution">
    <text evidence="19">The sequence shown here is derived from an EMBL/GenBank/DDBJ whole genome shotgun (WGS) entry which is preliminary data.</text>
</comment>
<dbReference type="GO" id="GO:0034707">
    <property type="term" value="C:chloride channel complex"/>
    <property type="evidence" value="ECO:0007669"/>
    <property type="project" value="UniProtKB-KW"/>
</dbReference>
<keyword evidence="14" id="KW-0628">Postsynaptic cell membrane</keyword>
<keyword evidence="8" id="KW-0406">Ion transport</keyword>
<dbReference type="STRING" id="34508.A0A4U5P0B9"/>
<evidence type="ECO:0000256" key="4">
    <source>
        <dbReference type="ARBA" id="ARBA00022692"/>
    </source>
</evidence>
<keyword evidence="5" id="KW-0732">Signal</keyword>
<feature type="transmembrane region" description="Helical" evidence="17">
    <location>
        <begin position="452"/>
        <end position="472"/>
    </location>
</feature>
<dbReference type="GO" id="GO:0004890">
    <property type="term" value="F:GABA-A receptor activity"/>
    <property type="evidence" value="ECO:0007669"/>
    <property type="project" value="InterPro"/>
</dbReference>
<evidence type="ECO:0000256" key="2">
    <source>
        <dbReference type="ARBA" id="ARBA00022448"/>
    </source>
</evidence>
<evidence type="ECO:0000256" key="16">
    <source>
        <dbReference type="ARBA" id="ARBA00034104"/>
    </source>
</evidence>
<keyword evidence="10" id="KW-1015">Disulfide bond</keyword>
<proteinExistence type="inferred from homology"/>
<evidence type="ECO:0000313" key="20">
    <source>
        <dbReference type="Proteomes" id="UP000298663"/>
    </source>
</evidence>
<evidence type="ECO:0000256" key="8">
    <source>
        <dbReference type="ARBA" id="ARBA00023065"/>
    </source>
</evidence>
<dbReference type="GO" id="GO:0045211">
    <property type="term" value="C:postsynaptic membrane"/>
    <property type="evidence" value="ECO:0007669"/>
    <property type="project" value="UniProtKB-SubCell"/>
</dbReference>
<evidence type="ECO:0000256" key="10">
    <source>
        <dbReference type="ARBA" id="ARBA00023157"/>
    </source>
</evidence>
<name>A0A4U5P0B9_STECR</name>
<dbReference type="GO" id="GO:0005254">
    <property type="term" value="F:chloride channel activity"/>
    <property type="evidence" value="ECO:0007669"/>
    <property type="project" value="UniProtKB-KW"/>
</dbReference>
<reference evidence="19 20" key="2">
    <citation type="journal article" date="2019" name="G3 (Bethesda)">
        <title>Hybrid Assembly of the Genome of the Entomopathogenic Nematode Steinernema carpocapsae Identifies the X-Chromosome.</title>
        <authorList>
            <person name="Serra L."/>
            <person name="Macchietto M."/>
            <person name="Macias-Munoz A."/>
            <person name="McGill C.J."/>
            <person name="Rodriguez I.M."/>
            <person name="Rodriguez B."/>
            <person name="Murad R."/>
            <person name="Mortazavi A."/>
        </authorList>
    </citation>
    <scope>NUCLEOTIDE SEQUENCE [LARGE SCALE GENOMIC DNA]</scope>
    <source>
        <strain evidence="19 20">ALL</strain>
    </source>
</reference>
<evidence type="ECO:0000256" key="6">
    <source>
        <dbReference type="ARBA" id="ARBA00022989"/>
    </source>
</evidence>
<evidence type="ECO:0000256" key="11">
    <source>
        <dbReference type="ARBA" id="ARBA00023173"/>
    </source>
</evidence>
<dbReference type="PRINTS" id="PR00253">
    <property type="entry name" value="GABAARECEPTR"/>
</dbReference>
<dbReference type="PANTHER" id="PTHR18945">
    <property type="entry name" value="NEUROTRANSMITTER GATED ION CHANNEL"/>
    <property type="match status" value="1"/>
</dbReference>
<keyword evidence="6 17" id="KW-1133">Transmembrane helix</keyword>
<evidence type="ECO:0000256" key="1">
    <source>
        <dbReference type="ARBA" id="ARBA00010180"/>
    </source>
</evidence>
<comment type="similarity">
    <text evidence="1">Belongs to the ligand-gated ion channel (TC 1.A.9) family. Gamma-aminobutyric acid receptor (TC 1.A.9.5) subfamily.</text>
</comment>
<keyword evidence="7" id="KW-0770">Synapse</keyword>
<dbReference type="GO" id="GO:0005230">
    <property type="term" value="F:extracellular ligand-gated monoatomic ion channel activity"/>
    <property type="evidence" value="ECO:0007669"/>
    <property type="project" value="UniProtKB-ARBA"/>
</dbReference>
<evidence type="ECO:0000256" key="5">
    <source>
        <dbReference type="ARBA" id="ARBA00022729"/>
    </source>
</evidence>
<dbReference type="SUPFAM" id="SSF90112">
    <property type="entry name" value="Neurotransmitter-gated ion-channel transmembrane pore"/>
    <property type="match status" value="1"/>
</dbReference>